<gene>
    <name evidence="2" type="ORF">JIN84_11540</name>
</gene>
<proteinExistence type="predicted"/>
<feature type="transmembrane region" description="Helical" evidence="1">
    <location>
        <begin position="12"/>
        <end position="35"/>
    </location>
</feature>
<protein>
    <submittedName>
        <fullName evidence="2">Type II secretion system protein</fullName>
    </submittedName>
</protein>
<name>A0A934V7K6_9BACT</name>
<dbReference type="RefSeq" id="WP_200351194.1">
    <property type="nucleotide sequence ID" value="NZ_BAABHZ010000006.1"/>
</dbReference>
<keyword evidence="1" id="KW-0472">Membrane</keyword>
<reference evidence="2" key="1">
    <citation type="submission" date="2021-01" db="EMBL/GenBank/DDBJ databases">
        <title>Modified the classification status of verrucomicrobia.</title>
        <authorList>
            <person name="Feng X."/>
        </authorList>
    </citation>
    <scope>NUCLEOTIDE SEQUENCE</scope>
    <source>
        <strain evidence="2">JCM 18052</strain>
    </source>
</reference>
<evidence type="ECO:0000313" key="2">
    <source>
        <dbReference type="EMBL" id="MBK1816247.1"/>
    </source>
</evidence>
<organism evidence="2 3">
    <name type="scientific">Luteolibacter yonseiensis</name>
    <dbReference type="NCBI Taxonomy" id="1144680"/>
    <lineage>
        <taxon>Bacteria</taxon>
        <taxon>Pseudomonadati</taxon>
        <taxon>Verrucomicrobiota</taxon>
        <taxon>Verrucomicrobiia</taxon>
        <taxon>Verrucomicrobiales</taxon>
        <taxon>Verrucomicrobiaceae</taxon>
        <taxon>Luteolibacter</taxon>
    </lineage>
</organism>
<dbReference type="AlphaFoldDB" id="A0A934V7K6"/>
<dbReference type="Proteomes" id="UP000600139">
    <property type="component" value="Unassembled WGS sequence"/>
</dbReference>
<keyword evidence="1" id="KW-0812">Transmembrane</keyword>
<dbReference type="EMBL" id="JAENIK010000011">
    <property type="protein sequence ID" value="MBK1816247.1"/>
    <property type="molecule type" value="Genomic_DNA"/>
</dbReference>
<accession>A0A934V7K6</accession>
<keyword evidence="3" id="KW-1185">Reference proteome</keyword>
<evidence type="ECO:0000256" key="1">
    <source>
        <dbReference type="SAM" id="Phobius"/>
    </source>
</evidence>
<sequence>MIRPKHKLTKRGFALIACLLMMVLLAVVAVGLLSLSTISLRSSSNGQAQRAAEANARLAVMIALGDLQKNLGDDRRVTANASILGTDTQPVARPQMVGVWESATTTLFKTPFTTSPSIFPKYSEWKTNRFKKWLVSSASDEETGEVDYARSAPGGDLVALFGNKKDGFDLEAQKIPIARTGKTGESSIAWAVIQEGDKAHISQPGDRYLEKNDVVQAPKHPNLATLKIANQPTTGWDARSAKMISLNQANLDPDYQIAAEKVPTLSTDFTVFSRGVLADVANGGLKTDLNLAFELSDSKFAQSSWDGLPNPFRSGSAEVPIHGQVPQTGGQPVSIKLDYLPSAAAVRYPLGSAATFDMLRSAYSSYRHLYTSGGTATAFFRPQVNKAWKVQDLAPIYPAPRGSETSVSPVLDRMLYLLSLWADSAGTPTLVITPVITLWNPYNVAIESSGYVAYPWMDIPIYLDLRTNGESKGIYLSQLIGNGKVPGDPYAGRQKDPYFYCAITGDGTASPTRPVRLEPGEIRTFVPSTVTPTPFNREGSDLLKTLRMKPAMSASDLKLTGGFAIDTSKTLRPNTGTTKKMVAGDTLSCQFYFQPDSYHYFTTLEDSTRITSGNPTAKGTVINEVQLYKGSSGTSFLSTPYTHTTGSVTPQLVGMLETYHRTARASGSIAESDIVHTVNTRQRYINSAFSGAKGPSFFNAGPHYNSSMRPGTDIAGLGLEFNEGKAYYGETNSYQGGKNNVILYDMPRQAPLSLASFQNADLADNAFSTSSQFANSWASPYVNRNTVGRVTSKAATPAGEAIGPSGLGFYDYSWLLNEALWDGYFLSSIAPRVKQRNISASAASGVYNNDDTVEETQSIAKTVADWAEQPSANPLRNSHMAFHSGGLSSQEVTDKLTADSGALRAAEHLMVEGSFNVNSTNEGAWRAILASLRGESFDALAVNGDLKAHQTGNGSALPRHSTPTGVANDNWNGFRELTDDQIASLAKEIVVEVRARGPFQSLSEFVNRRVENGELGLKGALQAAIDRSGLNRSVKMGTFDKSKFFASDNLPDLNTGIGIPGWLTQADLLGPIASIITVRSDTFRIRGYGEVRNGAGAVIAKATCEAVVQRLPEYVDTADKPNVKPANLTSEVNRTFGRRFEVVAFRMLSSNEGTETSS</sequence>
<keyword evidence="1" id="KW-1133">Transmembrane helix</keyword>
<evidence type="ECO:0000313" key="3">
    <source>
        <dbReference type="Proteomes" id="UP000600139"/>
    </source>
</evidence>
<comment type="caution">
    <text evidence="2">The sequence shown here is derived from an EMBL/GenBank/DDBJ whole genome shotgun (WGS) entry which is preliminary data.</text>
</comment>